<keyword evidence="2" id="KW-1185">Reference proteome</keyword>
<name>A0A5B7GBI7_PORTR</name>
<accession>A0A5B7GBI7</accession>
<dbReference type="Proteomes" id="UP000324222">
    <property type="component" value="Unassembled WGS sequence"/>
</dbReference>
<dbReference type="AlphaFoldDB" id="A0A5B7GBI7"/>
<comment type="caution">
    <text evidence="1">The sequence shown here is derived from an EMBL/GenBank/DDBJ whole genome shotgun (WGS) entry which is preliminary data.</text>
</comment>
<evidence type="ECO:0000313" key="1">
    <source>
        <dbReference type="EMBL" id="MPC57640.1"/>
    </source>
</evidence>
<evidence type="ECO:0000313" key="2">
    <source>
        <dbReference type="Proteomes" id="UP000324222"/>
    </source>
</evidence>
<protein>
    <submittedName>
        <fullName evidence="1">Uncharacterized protein</fullName>
    </submittedName>
</protein>
<organism evidence="1 2">
    <name type="scientific">Portunus trituberculatus</name>
    <name type="common">Swimming crab</name>
    <name type="synonym">Neptunus trituberculatus</name>
    <dbReference type="NCBI Taxonomy" id="210409"/>
    <lineage>
        <taxon>Eukaryota</taxon>
        <taxon>Metazoa</taxon>
        <taxon>Ecdysozoa</taxon>
        <taxon>Arthropoda</taxon>
        <taxon>Crustacea</taxon>
        <taxon>Multicrustacea</taxon>
        <taxon>Malacostraca</taxon>
        <taxon>Eumalacostraca</taxon>
        <taxon>Eucarida</taxon>
        <taxon>Decapoda</taxon>
        <taxon>Pleocyemata</taxon>
        <taxon>Brachyura</taxon>
        <taxon>Eubrachyura</taxon>
        <taxon>Portunoidea</taxon>
        <taxon>Portunidae</taxon>
        <taxon>Portuninae</taxon>
        <taxon>Portunus</taxon>
    </lineage>
</organism>
<reference evidence="1 2" key="1">
    <citation type="submission" date="2019-05" db="EMBL/GenBank/DDBJ databases">
        <title>Another draft genome of Portunus trituberculatus and its Hox gene families provides insights of decapod evolution.</title>
        <authorList>
            <person name="Jeong J.-H."/>
            <person name="Song I."/>
            <person name="Kim S."/>
            <person name="Choi T."/>
            <person name="Kim D."/>
            <person name="Ryu S."/>
            <person name="Kim W."/>
        </authorList>
    </citation>
    <scope>NUCLEOTIDE SEQUENCE [LARGE SCALE GENOMIC DNA]</scope>
    <source>
        <tissue evidence="1">Muscle</tissue>
    </source>
</reference>
<dbReference type="EMBL" id="VSRR010014951">
    <property type="protein sequence ID" value="MPC57640.1"/>
    <property type="molecule type" value="Genomic_DNA"/>
</dbReference>
<sequence>MNVKLRRRVYEAAAGVVMMYSAESLAIRGKEERLLEMKEAARLLRRVSGTLRLTTLREL</sequence>
<proteinExistence type="predicted"/>
<gene>
    <name evidence="1" type="ORF">E2C01_051625</name>
</gene>